<dbReference type="KEGG" id="bmj:BMULJ_00430"/>
<evidence type="ECO:0000256" key="3">
    <source>
        <dbReference type="ARBA" id="ARBA00022692"/>
    </source>
</evidence>
<evidence type="ECO:0000256" key="6">
    <source>
        <dbReference type="SAM" id="Phobius"/>
    </source>
</evidence>
<keyword evidence="3 6" id="KW-0812">Transmembrane</keyword>
<dbReference type="Proteomes" id="UP000008815">
    <property type="component" value="Chromosome 1"/>
</dbReference>
<dbReference type="KEGG" id="bmu:Bmul_2810"/>
<proteinExistence type="predicted"/>
<feature type="transmembrane region" description="Helical" evidence="6">
    <location>
        <begin position="119"/>
        <end position="140"/>
    </location>
</feature>
<keyword evidence="2" id="KW-1003">Cell membrane</keyword>
<dbReference type="eggNOG" id="ENOG5031UYB">
    <property type="taxonomic scope" value="Bacteria"/>
</dbReference>
<keyword evidence="9" id="KW-1185">Reference proteome</keyword>
<gene>
    <name evidence="8" type="ordered locus">BMULJ_00430</name>
</gene>
<dbReference type="EMBL" id="AP009385">
    <property type="protein sequence ID" value="BAG42398.1"/>
    <property type="molecule type" value="Genomic_DNA"/>
</dbReference>
<organism evidence="8 9">
    <name type="scientific">Burkholderia multivorans (strain ATCC 17616 / 249)</name>
    <dbReference type="NCBI Taxonomy" id="395019"/>
    <lineage>
        <taxon>Bacteria</taxon>
        <taxon>Pseudomonadati</taxon>
        <taxon>Pseudomonadota</taxon>
        <taxon>Betaproteobacteria</taxon>
        <taxon>Burkholderiales</taxon>
        <taxon>Burkholderiaceae</taxon>
        <taxon>Burkholderia</taxon>
        <taxon>Burkholderia cepacia complex</taxon>
    </lineage>
</organism>
<feature type="domain" description="MASE1" evidence="7">
    <location>
        <begin position="15"/>
        <end position="189"/>
    </location>
</feature>
<evidence type="ECO:0000313" key="8">
    <source>
        <dbReference type="EMBL" id="BAG42398.1"/>
    </source>
</evidence>
<keyword evidence="4 6" id="KW-1133">Transmembrane helix</keyword>
<accession>A0A0H3KC31</accession>
<evidence type="ECO:0000256" key="1">
    <source>
        <dbReference type="ARBA" id="ARBA00004651"/>
    </source>
</evidence>
<protein>
    <recommendedName>
        <fullName evidence="7">MASE1 domain-containing protein</fullName>
    </recommendedName>
</protein>
<evidence type="ECO:0000256" key="4">
    <source>
        <dbReference type="ARBA" id="ARBA00022989"/>
    </source>
</evidence>
<dbReference type="RefSeq" id="WP_012214168.1">
    <property type="nucleotide sequence ID" value="NC_010084.1"/>
</dbReference>
<dbReference type="InterPro" id="IPR007895">
    <property type="entry name" value="MASE1"/>
</dbReference>
<dbReference type="AlphaFoldDB" id="A0A0H3KC31"/>
<feature type="transmembrane region" description="Helical" evidence="6">
    <location>
        <begin position="6"/>
        <end position="25"/>
    </location>
</feature>
<feature type="transmembrane region" description="Helical" evidence="6">
    <location>
        <begin position="46"/>
        <end position="69"/>
    </location>
</feature>
<name>A0A0H3KC31_BURM1</name>
<evidence type="ECO:0000256" key="2">
    <source>
        <dbReference type="ARBA" id="ARBA00022475"/>
    </source>
</evidence>
<feature type="transmembrane region" description="Helical" evidence="6">
    <location>
        <begin position="81"/>
        <end position="98"/>
    </location>
</feature>
<evidence type="ECO:0000259" key="7">
    <source>
        <dbReference type="Pfam" id="PF05231"/>
    </source>
</evidence>
<dbReference type="Pfam" id="PF05231">
    <property type="entry name" value="MASE1"/>
    <property type="match status" value="1"/>
</dbReference>
<feature type="transmembrane region" description="Helical" evidence="6">
    <location>
        <begin position="152"/>
        <end position="176"/>
    </location>
</feature>
<evidence type="ECO:0000256" key="5">
    <source>
        <dbReference type="ARBA" id="ARBA00023136"/>
    </source>
</evidence>
<evidence type="ECO:0000313" key="9">
    <source>
        <dbReference type="Proteomes" id="UP000008815"/>
    </source>
</evidence>
<dbReference type="HOGENOM" id="CLU_1493511_0_0_4"/>
<dbReference type="GO" id="GO:0005886">
    <property type="term" value="C:plasma membrane"/>
    <property type="evidence" value="ECO:0007669"/>
    <property type="project" value="UniProtKB-SubCell"/>
</dbReference>
<sequence length="200" mass="22115">MSNWRLRLASVIGTALVFVVSLWVNQEVFTHSEFVRGVNWIYLPSGVRLLATLLLGSDGAIGLLVASWLVDFLYFFPNDPIRSIAGGIIATVAPYATYRLAREHYGLHASLTNLTPKRLLILALAFSVANPLLTNIWLALRGQTTNIGERFFAMFVGDLSGTLIILYTIKILLSVLPGPAERRNMTRKDRADGDKRIVSG</sequence>
<reference evidence="8 9" key="1">
    <citation type="submission" date="2007-04" db="EMBL/GenBank/DDBJ databases">
        <title>Complete genome sequence of Burkholderia multivorans ATCC 17616.</title>
        <authorList>
            <person name="Ohtsubo Y."/>
            <person name="Yamashita A."/>
            <person name="Kurokawa K."/>
            <person name="Takami H."/>
            <person name="Yuhara S."/>
            <person name="Nishiyama E."/>
            <person name="Endo R."/>
            <person name="Miyazaki R."/>
            <person name="Ono A."/>
            <person name="Yano K."/>
            <person name="Ito M."/>
            <person name="Sota M."/>
            <person name="Yuji N."/>
            <person name="Hattori M."/>
            <person name="Tsuda M."/>
        </authorList>
    </citation>
    <scope>NUCLEOTIDE SEQUENCE [LARGE SCALE GENOMIC DNA]</scope>
    <source>
        <strain evidence="9">ATCC 17616 / 249</strain>
    </source>
</reference>
<keyword evidence="5 6" id="KW-0472">Membrane</keyword>
<comment type="subcellular location">
    <subcellularLocation>
        <location evidence="1">Cell membrane</location>
        <topology evidence="1">Multi-pass membrane protein</topology>
    </subcellularLocation>
</comment>